<keyword evidence="1" id="KW-1133">Transmembrane helix</keyword>
<feature type="transmembrane region" description="Helical" evidence="1">
    <location>
        <begin position="69"/>
        <end position="88"/>
    </location>
</feature>
<name>A0A645FX68_9ZZZZ</name>
<organism evidence="2">
    <name type="scientific">bioreactor metagenome</name>
    <dbReference type="NCBI Taxonomy" id="1076179"/>
    <lineage>
        <taxon>unclassified sequences</taxon>
        <taxon>metagenomes</taxon>
        <taxon>ecological metagenomes</taxon>
    </lineage>
</organism>
<gene>
    <name evidence="2" type="ORF">SDC9_165568</name>
</gene>
<reference evidence="2" key="1">
    <citation type="submission" date="2019-08" db="EMBL/GenBank/DDBJ databases">
        <authorList>
            <person name="Kucharzyk K."/>
            <person name="Murdoch R.W."/>
            <person name="Higgins S."/>
            <person name="Loffler F."/>
        </authorList>
    </citation>
    <scope>NUCLEOTIDE SEQUENCE</scope>
</reference>
<keyword evidence="1" id="KW-0472">Membrane</keyword>
<feature type="transmembrane region" description="Helical" evidence="1">
    <location>
        <begin position="6"/>
        <end position="26"/>
    </location>
</feature>
<dbReference type="EMBL" id="VSSQ01065492">
    <property type="protein sequence ID" value="MPN18209.1"/>
    <property type="molecule type" value="Genomic_DNA"/>
</dbReference>
<feature type="transmembrane region" description="Helical" evidence="1">
    <location>
        <begin position="38"/>
        <end position="57"/>
    </location>
</feature>
<proteinExistence type="predicted"/>
<comment type="caution">
    <text evidence="2">The sequence shown here is derived from an EMBL/GenBank/DDBJ whole genome shotgun (WGS) entry which is preliminary data.</text>
</comment>
<protein>
    <submittedName>
        <fullName evidence="2">Uncharacterized protein</fullName>
    </submittedName>
</protein>
<sequence>MIDYVLFILYFFILISVCSFGTAVLAKDFERCNGLRSFIHILFIAKSAILVGYHGWVEVLLNKEVFFKYTFDTIFVILATSSIVEAKLRQMRS</sequence>
<evidence type="ECO:0000256" key="1">
    <source>
        <dbReference type="SAM" id="Phobius"/>
    </source>
</evidence>
<evidence type="ECO:0000313" key="2">
    <source>
        <dbReference type="EMBL" id="MPN18209.1"/>
    </source>
</evidence>
<dbReference type="AlphaFoldDB" id="A0A645FX68"/>
<accession>A0A645FX68</accession>
<keyword evidence="1" id="KW-0812">Transmembrane</keyword>